<organism evidence="1 2">
    <name type="scientific">Ceriporiopsis subvermispora (strain B)</name>
    <name type="common">White-rot fungus</name>
    <name type="synonym">Gelatoporia subvermispora</name>
    <dbReference type="NCBI Taxonomy" id="914234"/>
    <lineage>
        <taxon>Eukaryota</taxon>
        <taxon>Fungi</taxon>
        <taxon>Dikarya</taxon>
        <taxon>Basidiomycota</taxon>
        <taxon>Agaricomycotina</taxon>
        <taxon>Agaricomycetes</taxon>
        <taxon>Polyporales</taxon>
        <taxon>Gelatoporiaceae</taxon>
        <taxon>Gelatoporia</taxon>
    </lineage>
</organism>
<evidence type="ECO:0000313" key="1">
    <source>
        <dbReference type="EMBL" id="EMD40406.1"/>
    </source>
</evidence>
<reference evidence="1 2" key="1">
    <citation type="journal article" date="2012" name="Proc. Natl. Acad. Sci. U.S.A.">
        <title>Comparative genomics of Ceriporiopsis subvermispora and Phanerochaete chrysosporium provide insight into selective ligninolysis.</title>
        <authorList>
            <person name="Fernandez-Fueyo E."/>
            <person name="Ruiz-Duenas F.J."/>
            <person name="Ferreira P."/>
            <person name="Floudas D."/>
            <person name="Hibbett D.S."/>
            <person name="Canessa P."/>
            <person name="Larrondo L.F."/>
            <person name="James T.Y."/>
            <person name="Seelenfreund D."/>
            <person name="Lobos S."/>
            <person name="Polanco R."/>
            <person name="Tello M."/>
            <person name="Honda Y."/>
            <person name="Watanabe T."/>
            <person name="Watanabe T."/>
            <person name="Ryu J.S."/>
            <person name="Kubicek C.P."/>
            <person name="Schmoll M."/>
            <person name="Gaskell J."/>
            <person name="Hammel K.E."/>
            <person name="St John F.J."/>
            <person name="Vanden Wymelenberg A."/>
            <person name="Sabat G."/>
            <person name="Splinter BonDurant S."/>
            <person name="Syed K."/>
            <person name="Yadav J.S."/>
            <person name="Doddapaneni H."/>
            <person name="Subramanian V."/>
            <person name="Lavin J.L."/>
            <person name="Oguiza J.A."/>
            <person name="Perez G."/>
            <person name="Pisabarro A.G."/>
            <person name="Ramirez L."/>
            <person name="Santoyo F."/>
            <person name="Master E."/>
            <person name="Coutinho P.M."/>
            <person name="Henrissat B."/>
            <person name="Lombard V."/>
            <person name="Magnuson J.K."/>
            <person name="Kuees U."/>
            <person name="Hori C."/>
            <person name="Igarashi K."/>
            <person name="Samejima M."/>
            <person name="Held B.W."/>
            <person name="Barry K.W."/>
            <person name="LaButti K.M."/>
            <person name="Lapidus A."/>
            <person name="Lindquist E.A."/>
            <person name="Lucas S.M."/>
            <person name="Riley R."/>
            <person name="Salamov A.A."/>
            <person name="Hoffmeister D."/>
            <person name="Schwenk D."/>
            <person name="Hadar Y."/>
            <person name="Yarden O."/>
            <person name="de Vries R.P."/>
            <person name="Wiebenga A."/>
            <person name="Stenlid J."/>
            <person name="Eastwood D."/>
            <person name="Grigoriev I.V."/>
            <person name="Berka R.M."/>
            <person name="Blanchette R.A."/>
            <person name="Kersten P."/>
            <person name="Martinez A.T."/>
            <person name="Vicuna R."/>
            <person name="Cullen D."/>
        </authorList>
    </citation>
    <scope>NUCLEOTIDE SEQUENCE [LARGE SCALE GENOMIC DNA]</scope>
    <source>
        <strain evidence="1 2">B</strain>
    </source>
</reference>
<proteinExistence type="predicted"/>
<evidence type="ECO:0000313" key="2">
    <source>
        <dbReference type="Proteomes" id="UP000016930"/>
    </source>
</evidence>
<dbReference type="Proteomes" id="UP000016930">
    <property type="component" value="Unassembled WGS sequence"/>
</dbReference>
<dbReference type="EMBL" id="KB445792">
    <property type="protein sequence ID" value="EMD40406.1"/>
    <property type="molecule type" value="Genomic_DNA"/>
</dbReference>
<dbReference type="STRING" id="914234.M2RNI1"/>
<accession>M2RNI1</accession>
<dbReference type="HOGENOM" id="CLU_008184_0_0_1"/>
<dbReference type="AlphaFoldDB" id="M2RNI1"/>
<dbReference type="InterPro" id="IPR016024">
    <property type="entry name" value="ARM-type_fold"/>
</dbReference>
<dbReference type="SUPFAM" id="SSF48371">
    <property type="entry name" value="ARM repeat"/>
    <property type="match status" value="1"/>
</dbReference>
<gene>
    <name evidence="1" type="ORF">CERSUDRAFT_130228</name>
</gene>
<evidence type="ECO:0008006" key="3">
    <source>
        <dbReference type="Google" id="ProtNLM"/>
    </source>
</evidence>
<sequence length="1165" mass="130144">MLLEWATLEPAGPANLAAIRFTEPVRVHSISIFPTTAQPFAQCPDIVARTEPQSFFLDIFFNAHPAPQPHGGERPKPTNALVPTRLAYAGGSMDFLVNMSPEYGTRLMIVKGDFQCVSMAIYGEILQEPRAGPSTYEPRALPSVEPIPLPRSLDPANMRDPSSIARELLKLIPNAPPLPLVIRLMLSLKPSNEDWDLPDFPYLHPNLEGDLSGLDLEKAFRLTMRPVSDDIMHEPLQRFAEAVSRSLRSKDHNSAYLVAGILCHAAVQHPEMARTLVETLEFEKIFEPSNMDELTLLRLLNAVSNPDVARCFDQEWFLSLVSSVAKDATAEAETRKAAHDLLARIRGWAILEDALSNTQSQFMDTVDTLKTFGADEQALGIWLAAMITHQNIVAALDEIPVLPTALPHPPFLFRTYRIPATHDEFVGFIRAYIGIASVLAVYAWSDSLPDPSCRERILGILRLWQGVDGYREILNHLLSLRQMTLRLEWNIDYEGSNNEDSARGVPTRGGLDAEHILFNLAKDPQAILQHNVTKCIMALRPPLAHITEDERLSMRQAAAVVEDGLPGAIDELLRPVERPVSLRSLRTLRVAVAVLDQELGEEKGEWRVLEDFWDEGSCDIVSCLSDIFLALADEVKGRFGLDIPAPAPSELLPRLFNVCDELLRLLLRLIPVYALPGRTLRSLVVSVTDLFACTDQVDLLYSQTSPTCVAAQETRQTCFEFLRMLADPRLPLIGGKLNTEVVLRTLLEHALHPMDCDPAHHLLQSFCLVEYLLPMPDSADDQKSVWIHKVIPTVLTELWAFCRALDTENKAHFVKRLVHLDRGVVGVGDWLLLQELKQLLQAAQSLDDFSQSLQYRALRQYQVSLSLRFLLELTDESSSVAEWAFNCMATVHDITNTLLEALRSLYDQYVESAELTRLVQTLATEHSKFDADLTLIFALSLLRATQDLRHAPDVLDRRLELISTMLKTVPPNRIDGEQLRQEFGTLLSKIGQAETVELHTAEMLVSMVEIIVEKGDGCPQLLTLDGLDLSAFSTLCSRLQETLPEDWKLRLDAVQGRLSFEQDVSPTIPSVQLAEKMELSIHELDALMRANMPPPSTPLRTALHQDALSLATFSPPALFRSPATTGLTKTYLNNDFRQLRQTPAARQNTSRLPSMHVDVGVPLAA</sequence>
<name>M2RNI1_CERS8</name>
<keyword evidence="2" id="KW-1185">Reference proteome</keyword>
<protein>
    <recommendedName>
        <fullName evidence="3">Virilizer N-terminal domain-containing protein</fullName>
    </recommendedName>
</protein>
<dbReference type="OrthoDB" id="2011702at2759"/>